<evidence type="ECO:0000313" key="1">
    <source>
        <dbReference type="EMBL" id="BCX46945.1"/>
    </source>
</evidence>
<evidence type="ECO:0008006" key="3">
    <source>
        <dbReference type="Google" id="ProtNLM"/>
    </source>
</evidence>
<dbReference type="Gene3D" id="3.40.50.150">
    <property type="entry name" value="Vaccinia Virus protein VP39"/>
    <property type="match status" value="1"/>
</dbReference>
<dbReference type="InterPro" id="IPR029063">
    <property type="entry name" value="SAM-dependent_MTases_sf"/>
</dbReference>
<dbReference type="SUPFAM" id="SSF53335">
    <property type="entry name" value="S-adenosyl-L-methionine-dependent methyltransferases"/>
    <property type="match status" value="1"/>
</dbReference>
<accession>A0ABN6H076</accession>
<name>A0ABN6H076_9BACT</name>
<keyword evidence="2" id="KW-1185">Reference proteome</keyword>
<gene>
    <name evidence="1" type="ORF">HAHE_08530</name>
</gene>
<dbReference type="Proteomes" id="UP001374893">
    <property type="component" value="Chromosome"/>
</dbReference>
<reference evidence="1 2" key="1">
    <citation type="submission" date="2021-06" db="EMBL/GenBank/DDBJ databases">
        <title>Complete genome of Haloferula helveola possessing various polysaccharide degrading enzymes.</title>
        <authorList>
            <person name="Takami H."/>
            <person name="Huang C."/>
            <person name="Hamasaki K."/>
        </authorList>
    </citation>
    <scope>NUCLEOTIDE SEQUENCE [LARGE SCALE GENOMIC DNA]</scope>
    <source>
        <strain evidence="1 2">CN-1</strain>
    </source>
</reference>
<dbReference type="EMBL" id="AP024702">
    <property type="protein sequence ID" value="BCX46945.1"/>
    <property type="molecule type" value="Genomic_DNA"/>
</dbReference>
<sequence>MLPVACGLQGWMKKLVQQAIRNDTVWRCIDRALGSGGPLHRKLLRSRSRLPGYGPEREAFVAKFGKAFPQRAVCHGPFAGMRYPEEDESGRTVYPKLLGSYERELGEVIESVIARQPSAIVDIGCAEGYYAVGFGMRCPDTRIFAFDNNDVARACCEAMAQLNGVEVRTGEFCDRETLLGLDLGERGLVFSDCEGYENKLFDRSVAERMAVHDFLIEAHDFIEPGTTERMLEAFDATHDCRVIESVDDLDKASGYDFPELDGFEFGERYEMLAEWRPETMRWVYAEAK</sequence>
<proteinExistence type="predicted"/>
<organism evidence="1 2">
    <name type="scientific">Haloferula helveola</name>
    <dbReference type="NCBI Taxonomy" id="490095"/>
    <lineage>
        <taxon>Bacteria</taxon>
        <taxon>Pseudomonadati</taxon>
        <taxon>Verrucomicrobiota</taxon>
        <taxon>Verrucomicrobiia</taxon>
        <taxon>Verrucomicrobiales</taxon>
        <taxon>Verrucomicrobiaceae</taxon>
        <taxon>Haloferula</taxon>
    </lineage>
</organism>
<evidence type="ECO:0000313" key="2">
    <source>
        <dbReference type="Proteomes" id="UP001374893"/>
    </source>
</evidence>
<protein>
    <recommendedName>
        <fullName evidence="3">Methyltransferase domain-containing protein</fullName>
    </recommendedName>
</protein>